<dbReference type="SUPFAM" id="SSF52113">
    <property type="entry name" value="BRCT domain"/>
    <property type="match status" value="1"/>
</dbReference>
<name>A0AAD8E3B0_DIPPU</name>
<dbReference type="Pfam" id="PF04679">
    <property type="entry name" value="DNA_ligase_A_C"/>
    <property type="match status" value="1"/>
</dbReference>
<dbReference type="GO" id="GO:0005524">
    <property type="term" value="F:ATP binding"/>
    <property type="evidence" value="ECO:0007669"/>
    <property type="project" value="InterPro"/>
</dbReference>
<keyword evidence="6" id="KW-1185">Reference proteome</keyword>
<evidence type="ECO:0000259" key="2">
    <source>
        <dbReference type="Pfam" id="PF00533"/>
    </source>
</evidence>
<evidence type="ECO:0000256" key="1">
    <source>
        <dbReference type="ARBA" id="ARBA00023172"/>
    </source>
</evidence>
<dbReference type="Gene3D" id="3.40.50.10190">
    <property type="entry name" value="BRCT domain"/>
    <property type="match status" value="1"/>
</dbReference>
<dbReference type="EMBL" id="JASPKZ010009890">
    <property type="protein sequence ID" value="KAJ9575396.1"/>
    <property type="molecule type" value="Genomic_DNA"/>
</dbReference>
<organism evidence="5 6">
    <name type="scientific">Diploptera punctata</name>
    <name type="common">Pacific beetle cockroach</name>
    <dbReference type="NCBI Taxonomy" id="6984"/>
    <lineage>
        <taxon>Eukaryota</taxon>
        <taxon>Metazoa</taxon>
        <taxon>Ecdysozoa</taxon>
        <taxon>Arthropoda</taxon>
        <taxon>Hexapoda</taxon>
        <taxon>Insecta</taxon>
        <taxon>Pterygota</taxon>
        <taxon>Neoptera</taxon>
        <taxon>Polyneoptera</taxon>
        <taxon>Dictyoptera</taxon>
        <taxon>Blattodea</taxon>
        <taxon>Blaberoidea</taxon>
        <taxon>Blaberidae</taxon>
        <taxon>Diplopterinae</taxon>
        <taxon>Diploptera</taxon>
    </lineage>
</organism>
<feature type="domain" description="DNA ligase ATP-dependent C-terminal" evidence="3">
    <location>
        <begin position="29"/>
        <end position="119"/>
    </location>
</feature>
<reference evidence="5" key="2">
    <citation type="submission" date="2023-05" db="EMBL/GenBank/DDBJ databases">
        <authorList>
            <person name="Fouks B."/>
        </authorList>
    </citation>
    <scope>NUCLEOTIDE SEQUENCE</scope>
    <source>
        <strain evidence="5">Stay&amp;Tobe</strain>
        <tissue evidence="5">Testes</tissue>
    </source>
</reference>
<gene>
    <name evidence="5" type="ORF">L9F63_025654</name>
</gene>
<dbReference type="InterPro" id="IPR036420">
    <property type="entry name" value="BRCT_dom_sf"/>
</dbReference>
<evidence type="ECO:0000259" key="3">
    <source>
        <dbReference type="Pfam" id="PF04679"/>
    </source>
</evidence>
<keyword evidence="1" id="KW-0233">DNA recombination</keyword>
<evidence type="ECO:0000313" key="6">
    <source>
        <dbReference type="Proteomes" id="UP001233999"/>
    </source>
</evidence>
<dbReference type="Pfam" id="PF00533">
    <property type="entry name" value="BRCT"/>
    <property type="match status" value="1"/>
</dbReference>
<dbReference type="GO" id="GO:0006297">
    <property type="term" value="P:nucleotide-excision repair, DNA gap filling"/>
    <property type="evidence" value="ECO:0007669"/>
    <property type="project" value="TreeGrafter"/>
</dbReference>
<dbReference type="Gene3D" id="2.40.50.140">
    <property type="entry name" value="Nucleic acid-binding proteins"/>
    <property type="match status" value="1"/>
</dbReference>
<dbReference type="Proteomes" id="UP001233999">
    <property type="component" value="Unassembled WGS sequence"/>
</dbReference>
<dbReference type="PANTHER" id="PTHR45997:SF1">
    <property type="entry name" value="DNA LIGASE 4"/>
    <property type="match status" value="1"/>
</dbReference>
<feature type="domain" description="DNA ligase IV" evidence="4">
    <location>
        <begin position="259"/>
        <end position="289"/>
    </location>
</feature>
<dbReference type="InterPro" id="IPR012309">
    <property type="entry name" value="DNA_ligase_ATP-dep_C"/>
</dbReference>
<dbReference type="CDD" id="cd07968">
    <property type="entry name" value="OBF_DNA_ligase_IV"/>
    <property type="match status" value="1"/>
</dbReference>
<evidence type="ECO:0000313" key="5">
    <source>
        <dbReference type="EMBL" id="KAJ9575396.1"/>
    </source>
</evidence>
<protein>
    <submittedName>
        <fullName evidence="5">Uncharacterized protein</fullName>
    </submittedName>
</protein>
<dbReference type="GO" id="GO:0006303">
    <property type="term" value="P:double-strand break repair via nonhomologous end joining"/>
    <property type="evidence" value="ECO:0007669"/>
    <property type="project" value="TreeGrafter"/>
</dbReference>
<dbReference type="InterPro" id="IPR001357">
    <property type="entry name" value="BRCT_dom"/>
</dbReference>
<dbReference type="GO" id="GO:0003910">
    <property type="term" value="F:DNA ligase (ATP) activity"/>
    <property type="evidence" value="ECO:0007669"/>
    <property type="project" value="InterPro"/>
</dbReference>
<dbReference type="Pfam" id="PF11411">
    <property type="entry name" value="DNA_ligase_IV"/>
    <property type="match status" value="1"/>
</dbReference>
<dbReference type="InterPro" id="IPR012340">
    <property type="entry name" value="NA-bd_OB-fold"/>
</dbReference>
<dbReference type="GO" id="GO:0032807">
    <property type="term" value="C:DNA ligase IV complex"/>
    <property type="evidence" value="ECO:0007669"/>
    <property type="project" value="TreeGrafter"/>
</dbReference>
<dbReference type="InterPro" id="IPR029710">
    <property type="entry name" value="LIG4"/>
</dbReference>
<accession>A0AAD8E3B0</accession>
<feature type="domain" description="BRCT" evidence="2">
    <location>
        <begin position="185"/>
        <end position="242"/>
    </location>
</feature>
<feature type="non-terminal residue" evidence="5">
    <location>
        <position position="1"/>
    </location>
</feature>
<evidence type="ECO:0000259" key="4">
    <source>
        <dbReference type="Pfam" id="PF11411"/>
    </source>
</evidence>
<sequence length="333" mass="37691">GAEYTDGLMDHMDLIIMAVPPKREGGEPNEFHSIGRVGSGYTMDELSDLLQKLSPHWQQVQSGRCPPGLFWTKEKPDVWIAPQNSYILEIKATEIIPSNSFKVDYTLRFPRVETIRYDKKWSDCMTLADFENLRKEASGKLYSRHIDANETVEKSPRKRQRVTAKATRILGEQFRGADISDINAVSNLLESKEFCVLTGWKQLSKQDIEIKIVRHGGTVVQNPGANTSCALADEYTLRVRNIEASGKCSVAKLTEEIEQKLSVEYDEFGDSYTHPATEESLRYALEQVQKKGCAVELTEGMIADLEIDLFSGPSPFSMFRLCRAYIDKYEKVS</sequence>
<dbReference type="GO" id="GO:0005958">
    <property type="term" value="C:DNA-dependent protein kinase-DNA ligase 4 complex"/>
    <property type="evidence" value="ECO:0007669"/>
    <property type="project" value="TreeGrafter"/>
</dbReference>
<dbReference type="PANTHER" id="PTHR45997">
    <property type="entry name" value="DNA LIGASE 4"/>
    <property type="match status" value="1"/>
</dbReference>
<comment type="caution">
    <text evidence="5">The sequence shown here is derived from an EMBL/GenBank/DDBJ whole genome shotgun (WGS) entry which is preliminary data.</text>
</comment>
<dbReference type="SUPFAM" id="SSF50249">
    <property type="entry name" value="Nucleic acid-binding proteins"/>
    <property type="match status" value="1"/>
</dbReference>
<proteinExistence type="predicted"/>
<dbReference type="AlphaFoldDB" id="A0AAD8E3B0"/>
<dbReference type="GO" id="GO:0003677">
    <property type="term" value="F:DNA binding"/>
    <property type="evidence" value="ECO:0007669"/>
    <property type="project" value="InterPro"/>
</dbReference>
<reference evidence="5" key="1">
    <citation type="journal article" date="2023" name="IScience">
        <title>Live-bearing cockroach genome reveals convergent evolutionary mechanisms linked to viviparity in insects and beyond.</title>
        <authorList>
            <person name="Fouks B."/>
            <person name="Harrison M.C."/>
            <person name="Mikhailova A.A."/>
            <person name="Marchal E."/>
            <person name="English S."/>
            <person name="Carruthers M."/>
            <person name="Jennings E.C."/>
            <person name="Chiamaka E.L."/>
            <person name="Frigard R.A."/>
            <person name="Pippel M."/>
            <person name="Attardo G.M."/>
            <person name="Benoit J.B."/>
            <person name="Bornberg-Bauer E."/>
            <person name="Tobe S.S."/>
        </authorList>
    </citation>
    <scope>NUCLEOTIDE SEQUENCE</scope>
    <source>
        <strain evidence="5">Stay&amp;Tobe</strain>
    </source>
</reference>
<dbReference type="GO" id="GO:0006310">
    <property type="term" value="P:DNA recombination"/>
    <property type="evidence" value="ECO:0007669"/>
    <property type="project" value="UniProtKB-KW"/>
</dbReference>
<dbReference type="InterPro" id="IPR021536">
    <property type="entry name" value="DNA_ligase_IV_dom"/>
</dbReference>